<dbReference type="PANTHER" id="PTHR34894:SF5">
    <property type="entry name" value="EF-HAND DOMAIN-CONTAINING PROTEIN"/>
    <property type="match status" value="1"/>
</dbReference>
<keyword evidence="3" id="KW-1185">Reference proteome</keyword>
<dbReference type="Proteomes" id="UP001281761">
    <property type="component" value="Unassembled WGS sequence"/>
</dbReference>
<accession>A0ABQ9X276</accession>
<feature type="compositionally biased region" description="Polar residues" evidence="1">
    <location>
        <begin position="652"/>
        <end position="662"/>
    </location>
</feature>
<evidence type="ECO:0000313" key="3">
    <source>
        <dbReference type="Proteomes" id="UP001281761"/>
    </source>
</evidence>
<feature type="compositionally biased region" description="Acidic residues" evidence="1">
    <location>
        <begin position="933"/>
        <end position="945"/>
    </location>
</feature>
<feature type="compositionally biased region" description="Basic residues" evidence="1">
    <location>
        <begin position="18"/>
        <end position="27"/>
    </location>
</feature>
<feature type="region of interest" description="Disordered" evidence="1">
    <location>
        <begin position="615"/>
        <end position="671"/>
    </location>
</feature>
<feature type="region of interest" description="Disordered" evidence="1">
    <location>
        <begin position="1135"/>
        <end position="1159"/>
    </location>
</feature>
<feature type="compositionally biased region" description="Basic and acidic residues" evidence="1">
    <location>
        <begin position="115"/>
        <end position="127"/>
    </location>
</feature>
<proteinExistence type="predicted"/>
<feature type="compositionally biased region" description="Basic residues" evidence="1">
    <location>
        <begin position="464"/>
        <end position="480"/>
    </location>
</feature>
<feature type="region of interest" description="Disordered" evidence="1">
    <location>
        <begin position="445"/>
        <end position="482"/>
    </location>
</feature>
<dbReference type="EMBL" id="JARBJD010000244">
    <property type="protein sequence ID" value="KAK2945874.1"/>
    <property type="molecule type" value="Genomic_DNA"/>
</dbReference>
<feature type="region of interest" description="Disordered" evidence="1">
    <location>
        <begin position="897"/>
        <end position="976"/>
    </location>
</feature>
<feature type="compositionally biased region" description="Basic residues" evidence="1">
    <location>
        <begin position="907"/>
        <end position="923"/>
    </location>
</feature>
<feature type="compositionally biased region" description="Low complexity" evidence="1">
    <location>
        <begin position="50"/>
        <end position="60"/>
    </location>
</feature>
<feature type="compositionally biased region" description="Polar residues" evidence="1">
    <location>
        <begin position="88"/>
        <end position="102"/>
    </location>
</feature>
<organism evidence="2 3">
    <name type="scientific">Blattamonas nauphoetae</name>
    <dbReference type="NCBI Taxonomy" id="2049346"/>
    <lineage>
        <taxon>Eukaryota</taxon>
        <taxon>Metamonada</taxon>
        <taxon>Preaxostyla</taxon>
        <taxon>Oxymonadida</taxon>
        <taxon>Blattamonas</taxon>
    </lineage>
</organism>
<evidence type="ECO:0000313" key="2">
    <source>
        <dbReference type="EMBL" id="KAK2945874.1"/>
    </source>
</evidence>
<gene>
    <name evidence="2" type="ORF">BLNAU_19170</name>
</gene>
<comment type="caution">
    <text evidence="2">The sequence shown here is derived from an EMBL/GenBank/DDBJ whole genome shotgun (WGS) entry which is preliminary data.</text>
</comment>
<sequence length="1537" mass="172529">MPPVPSDHFSSSLAPVRQRSHSSHKQSQHIPNNKSYIPPEFNRASTDKNSLLSRLQSSRLPPLPDNNSTRDISPHSNVSPPLKHRKQLQTTTDPSSQPNVSISVVFRNLESITQKQKDPRSQRDQVTKKQTLSDLPHPSLAPTKRSGSEKAEITRNYPQTQAKAGRLALIDAESSKLKIQSNPNHKLIEPHFQPDNPNPDDIPTFLGSEALEIAIAESTVSPIFDTYSIRPPTAEEEAETREMHAASDLLWQSILSSSVQRTPSTREDTSLLERWLDYEILRLKNEKLSKNDYYANLQRVIGRAFNELIRQLTVSCSEHGQFLAYLWMLYNLIFEDICSVVIQNRNEIVASTRQECADSLDQIQKQYNKERLDMQLSQHEVQTTLREQNRGLTDKLRDVQNVLSQREKDLYDARTQKQALEEDITKLQGVLANSMKAIERMDVQSRLEPNNSDSDSEHQTPSRLRSKHTSSQRMLRHRSSTRFDALDNDTGLEGIGNLVDSIGLANIDGELSDDDLVFDTLKIKGALPSSSSTRRLPSNSVGSMSGLVPIDEEDVKDVTRANVHVAYRHDCQWVIEEKEVDGVMMKIHKYFFPGQFVDLDEFSANYLRPAALPQSATKTTREHVNVEQPEPLVDDTTQNNEKIEGSAEAEQGSLSQPSLTERSGQNVSSSGSNGVFNVNISLAQLPIATPQLVVEEKDAEVQCDLGVTIGTGARTENLHPSSATQLPIQKAVLESNPSTNIKLVEKELALTKKELNSTKEEMTQAHLDGTMQSRTHNLNTLPLANTIIDNVSLKPETVQDKPLDVSNLESSRSNALSAIQPGTFVSILTVYSELLTSLHAVLLDLSGAKSASASCVVIVMDSNKPFTTPQVKIQGMNDVVRAIGGGGFVDFTQGFIDQQKQTEQTPKRSHQRKRGKDRKKKDKHNADDHTPFEEENAESSDSDALDETKSRLANKSDPLDSTVGENPSGQLVLPDQNRPRNVFLPERFVPLIQTIKDFFPHMSSLQQLRKEIYQLYWDKMESDRADVIFGRTRPVFQETVLDYYLFQQGLRNLAEIRVIDLIGSVRHYAQFSSRVRVFGRLCGMLTPFHLEDDPNYVPVVLENEVAEAEGSNPVENLMDNEDELQAILRRPRGKGIGAAMRGEEQDSEEDERTQAGEKKKKKKLDLFEEYKQMEGVHHTPYDPVDVEKYRDNADRNKLAVQRMLLLDDTSVYSFDEPWPESAVDFAMNLLSIVLERGTALALPTLSTADEIWTISATRALECVRAAFEGMPSESIQNITNVIQEIGASGVLNVDEMIEYAMLEYMSIFNSVANKMSNILVFTAYKDKMSQPRRRKKKGSNQSNYSAVTTLSLWGSTEGTDEETLNIMKLTSALTTDAVLSYDEFRSLIRIVDPKTEERMIIRMFRNALIKSSSSSISPSAFFCVCRDGGLFGQAAGRLNVVHSIMVHADEENRELQKMAVSLWKASEPFFERRLLEIGARKRNISLEAFGEIRNKIAEVGRIVMGGKTPQKAMREFRQLCVTIAIFGAGGYEKKAVR</sequence>
<feature type="compositionally biased region" description="Polar residues" evidence="1">
    <location>
        <begin position="65"/>
        <end position="79"/>
    </location>
</feature>
<name>A0ABQ9X276_9EUKA</name>
<dbReference type="PANTHER" id="PTHR34894">
    <property type="entry name" value="SAM-DEPENDENT METHYLTRANSFERASE RSMI, CONSERVED SITE"/>
    <property type="match status" value="1"/>
</dbReference>
<feature type="region of interest" description="Disordered" evidence="1">
    <location>
        <begin position="1"/>
        <end position="162"/>
    </location>
</feature>
<evidence type="ECO:0000256" key="1">
    <source>
        <dbReference type="SAM" id="MobiDB-lite"/>
    </source>
</evidence>
<protein>
    <submittedName>
        <fullName evidence="2">Uncharacterized protein</fullName>
    </submittedName>
</protein>
<reference evidence="2 3" key="1">
    <citation type="journal article" date="2022" name="bioRxiv">
        <title>Genomics of Preaxostyla Flagellates Illuminates Evolutionary Transitions and the Path Towards Mitochondrial Loss.</title>
        <authorList>
            <person name="Novak L.V.F."/>
            <person name="Treitli S.C."/>
            <person name="Pyrih J."/>
            <person name="Halakuc P."/>
            <person name="Pipaliya S.V."/>
            <person name="Vacek V."/>
            <person name="Brzon O."/>
            <person name="Soukal P."/>
            <person name="Eme L."/>
            <person name="Dacks J.B."/>
            <person name="Karnkowska A."/>
            <person name="Elias M."/>
            <person name="Hampl V."/>
        </authorList>
    </citation>
    <scope>NUCLEOTIDE SEQUENCE [LARGE SCALE GENOMIC DNA]</scope>
    <source>
        <strain evidence="2">NAU3</strain>
        <tissue evidence="2">Gut</tissue>
    </source>
</reference>